<proteinExistence type="predicted"/>
<accession>A0A2L2XJI0</accession>
<dbReference type="Proteomes" id="UP000239549">
    <property type="component" value="Unassembled WGS sequence"/>
</dbReference>
<dbReference type="EMBL" id="BFAV01000140">
    <property type="protein sequence ID" value="GBF34426.1"/>
    <property type="molecule type" value="Genomic_DNA"/>
</dbReference>
<dbReference type="AlphaFoldDB" id="A0A2L2XJI0"/>
<organism evidence="1 2">
    <name type="scientific">Desulfocucumis palustris</name>
    <dbReference type="NCBI Taxonomy" id="1898651"/>
    <lineage>
        <taxon>Bacteria</taxon>
        <taxon>Bacillati</taxon>
        <taxon>Bacillota</taxon>
        <taxon>Clostridia</taxon>
        <taxon>Eubacteriales</taxon>
        <taxon>Desulfocucumaceae</taxon>
        <taxon>Desulfocucumis</taxon>
    </lineage>
</organism>
<evidence type="ECO:0000313" key="1">
    <source>
        <dbReference type="EMBL" id="GBF34426.1"/>
    </source>
</evidence>
<keyword evidence="2" id="KW-1185">Reference proteome</keyword>
<protein>
    <submittedName>
        <fullName evidence="1">Uncharacterized protein</fullName>
    </submittedName>
</protein>
<evidence type="ECO:0000313" key="2">
    <source>
        <dbReference type="Proteomes" id="UP000239549"/>
    </source>
</evidence>
<gene>
    <name evidence="1" type="ORF">DCCM_3544</name>
</gene>
<sequence>MLVTLPLHKVFFELEINNTTSKTILQHIITVLLNVHIF</sequence>
<comment type="caution">
    <text evidence="1">The sequence shown here is derived from an EMBL/GenBank/DDBJ whole genome shotgun (WGS) entry which is preliminary data.</text>
</comment>
<name>A0A2L2XJI0_9FIRM</name>
<reference evidence="2" key="1">
    <citation type="submission" date="2018-02" db="EMBL/GenBank/DDBJ databases">
        <title>Genome sequence of Desulfocucumis palustris strain NAW-5.</title>
        <authorList>
            <person name="Watanabe M."/>
            <person name="Kojima H."/>
            <person name="Fukui M."/>
        </authorList>
    </citation>
    <scope>NUCLEOTIDE SEQUENCE [LARGE SCALE GENOMIC DNA]</scope>
    <source>
        <strain evidence="2">NAW-5</strain>
    </source>
</reference>